<evidence type="ECO:0000313" key="2">
    <source>
        <dbReference type="Proteomes" id="UP000774570"/>
    </source>
</evidence>
<organism evidence="1 2">
    <name type="scientific">Actinomadura parmotrematis</name>
    <dbReference type="NCBI Taxonomy" id="2864039"/>
    <lineage>
        <taxon>Bacteria</taxon>
        <taxon>Bacillati</taxon>
        <taxon>Actinomycetota</taxon>
        <taxon>Actinomycetes</taxon>
        <taxon>Streptosporangiales</taxon>
        <taxon>Thermomonosporaceae</taxon>
        <taxon>Actinomadura</taxon>
    </lineage>
</organism>
<dbReference type="EMBL" id="JAIBOA010000028">
    <property type="protein sequence ID" value="MBW8486975.1"/>
    <property type="molecule type" value="Genomic_DNA"/>
</dbReference>
<keyword evidence="2" id="KW-1185">Reference proteome</keyword>
<reference evidence="1 2" key="1">
    <citation type="submission" date="2021-07" db="EMBL/GenBank/DDBJ databases">
        <title>Actinomadura sp. PM05-2 isolated from lichen.</title>
        <authorList>
            <person name="Somphong A."/>
            <person name="Phongsopitanun W."/>
            <person name="Tanasupawat S."/>
            <person name="Peongsungnone V."/>
        </authorList>
    </citation>
    <scope>NUCLEOTIDE SEQUENCE [LARGE SCALE GENOMIC DNA]</scope>
    <source>
        <strain evidence="1 2">PM05-2</strain>
    </source>
</reference>
<name>A0ABS7G420_9ACTN</name>
<accession>A0ABS7G420</accession>
<proteinExistence type="predicted"/>
<comment type="caution">
    <text evidence="1">The sequence shown here is derived from an EMBL/GenBank/DDBJ whole genome shotgun (WGS) entry which is preliminary data.</text>
</comment>
<protein>
    <submittedName>
        <fullName evidence="1">Uncharacterized protein</fullName>
    </submittedName>
</protein>
<evidence type="ECO:0000313" key="1">
    <source>
        <dbReference type="EMBL" id="MBW8486975.1"/>
    </source>
</evidence>
<gene>
    <name evidence="1" type="ORF">K1Y72_31715</name>
</gene>
<dbReference type="Proteomes" id="UP000774570">
    <property type="component" value="Unassembled WGS sequence"/>
</dbReference>
<dbReference type="RefSeq" id="WP_220170207.1">
    <property type="nucleotide sequence ID" value="NZ_JAIBOA010000028.1"/>
</dbReference>
<sequence length="153" mass="16432">MSRGQHDAERVFPPDGARRAEPRHRAAWLRLGGWQPAEITGWLLGPGAARAVLLTVRGEPGCFAYTPATVRPRHPLDDLGVRWTVPESETGPLLPTPAGGTWYDARDQPTCPGCNAPVETAHRLPADDLGPAGIVLLPCGQRLEMVPDGARPP</sequence>